<protein>
    <recommendedName>
        <fullName evidence="3">Lipoprotein</fullName>
    </recommendedName>
</protein>
<sequence length="271" mass="30311">MKKTIIFALSALLVGACAKEDPEEPELPEIPPRGFSLDKAPFYPATTTYDAGAFSRSDLQLYLTSKEGKELYIQMDMAHLGKKIDLSQPEKGIVPPGQPWEFRAPSWRIYGEEGHTAEAGSYLQIKEGGAVSPGKRFVIAYRITYKGHTAEGNETLTFVERIPSGLYYKGAKIEPRVGYTLANQRLVISLSDPNNMDNAFTFELSEKHIGELLPLDKVDSDENYWSIQYPDGRYEGKTGNLAPTGSWIRVNQIGGQYKLLFFINNEFKGNL</sequence>
<comment type="caution">
    <text evidence="1">The sequence shown here is derived from an EMBL/GenBank/DDBJ whole genome shotgun (WGS) entry which is preliminary data.</text>
</comment>
<evidence type="ECO:0000313" key="2">
    <source>
        <dbReference type="Proteomes" id="UP000182771"/>
    </source>
</evidence>
<dbReference type="Proteomes" id="UP000182771">
    <property type="component" value="Unassembled WGS sequence"/>
</dbReference>
<dbReference type="AlphaFoldDB" id="A0A1H2U835"/>
<dbReference type="GeneID" id="85016537"/>
<organism evidence="1 2">
    <name type="scientific">Capnocytophaga granulosa</name>
    <dbReference type="NCBI Taxonomy" id="45242"/>
    <lineage>
        <taxon>Bacteria</taxon>
        <taxon>Pseudomonadati</taxon>
        <taxon>Bacteroidota</taxon>
        <taxon>Flavobacteriia</taxon>
        <taxon>Flavobacteriales</taxon>
        <taxon>Flavobacteriaceae</taxon>
        <taxon>Capnocytophaga</taxon>
    </lineage>
</organism>
<reference evidence="1 2" key="1">
    <citation type="submission" date="2016-10" db="EMBL/GenBank/DDBJ databases">
        <authorList>
            <person name="Varghese N."/>
            <person name="Submissions S."/>
        </authorList>
    </citation>
    <scope>NUCLEOTIDE SEQUENCE [LARGE SCALE GENOMIC DNA]</scope>
    <source>
        <strain evidence="1 2">DSM 11449</strain>
    </source>
</reference>
<proteinExistence type="predicted"/>
<dbReference type="PROSITE" id="PS51257">
    <property type="entry name" value="PROKAR_LIPOPROTEIN"/>
    <property type="match status" value="1"/>
</dbReference>
<dbReference type="EMBL" id="FNND01000002">
    <property type="protein sequence ID" value="SDW52345.1"/>
    <property type="molecule type" value="Genomic_DNA"/>
</dbReference>
<gene>
    <name evidence="1" type="ORF">SAMN05444420_102448</name>
</gene>
<name>A0A1H2U835_9FLAO</name>
<evidence type="ECO:0008006" key="3">
    <source>
        <dbReference type="Google" id="ProtNLM"/>
    </source>
</evidence>
<accession>A0A1H2U835</accession>
<keyword evidence="2" id="KW-1185">Reference proteome</keyword>
<dbReference type="RefSeq" id="WP_016419991.1">
    <property type="nucleotide sequence ID" value="NZ_FNND01000002.1"/>
</dbReference>
<evidence type="ECO:0000313" key="1">
    <source>
        <dbReference type="EMBL" id="SDW52345.1"/>
    </source>
</evidence>